<organism evidence="2 3">
    <name type="scientific">Haloactinospora alba</name>
    <dbReference type="NCBI Taxonomy" id="405555"/>
    <lineage>
        <taxon>Bacteria</taxon>
        <taxon>Bacillati</taxon>
        <taxon>Actinomycetota</taxon>
        <taxon>Actinomycetes</taxon>
        <taxon>Streptosporangiales</taxon>
        <taxon>Nocardiopsidaceae</taxon>
        <taxon>Haloactinospora</taxon>
    </lineage>
</organism>
<feature type="region of interest" description="Disordered" evidence="1">
    <location>
        <begin position="53"/>
        <end position="87"/>
    </location>
</feature>
<keyword evidence="3" id="KW-1185">Reference proteome</keyword>
<gene>
    <name evidence="2" type="ORF">FHX37_3212</name>
</gene>
<sequence length="87" mass="9760">MTGRETDPADHPDKEVREVLRKLAKDGWRLTKEGHWGALYCPCGCLRIQVPGTPGTSSRAARRIAWSARRCPLPPDDPRRRPNAADD</sequence>
<dbReference type="EMBL" id="VFQC01000001">
    <property type="protein sequence ID" value="TQN33208.1"/>
    <property type="molecule type" value="Genomic_DNA"/>
</dbReference>
<evidence type="ECO:0000313" key="2">
    <source>
        <dbReference type="EMBL" id="TQN33208.1"/>
    </source>
</evidence>
<accession>A0A543NN03</accession>
<comment type="caution">
    <text evidence="2">The sequence shown here is derived from an EMBL/GenBank/DDBJ whole genome shotgun (WGS) entry which is preliminary data.</text>
</comment>
<evidence type="ECO:0008006" key="4">
    <source>
        <dbReference type="Google" id="ProtNLM"/>
    </source>
</evidence>
<dbReference type="Proteomes" id="UP000317422">
    <property type="component" value="Unassembled WGS sequence"/>
</dbReference>
<feature type="compositionally biased region" description="Basic and acidic residues" evidence="1">
    <location>
        <begin position="76"/>
        <end position="87"/>
    </location>
</feature>
<protein>
    <recommendedName>
        <fullName evidence="4">HicA-like toxin of HicAB toxin-antitoxin system</fullName>
    </recommendedName>
</protein>
<dbReference type="AlphaFoldDB" id="A0A543NN03"/>
<dbReference type="RefSeq" id="WP_141924604.1">
    <property type="nucleotide sequence ID" value="NZ_VFQC01000001.1"/>
</dbReference>
<evidence type="ECO:0000313" key="3">
    <source>
        <dbReference type="Proteomes" id="UP000317422"/>
    </source>
</evidence>
<proteinExistence type="predicted"/>
<evidence type="ECO:0000256" key="1">
    <source>
        <dbReference type="SAM" id="MobiDB-lite"/>
    </source>
</evidence>
<name>A0A543NN03_9ACTN</name>
<reference evidence="2 3" key="1">
    <citation type="submission" date="2019-06" db="EMBL/GenBank/DDBJ databases">
        <title>Sequencing the genomes of 1000 actinobacteria strains.</title>
        <authorList>
            <person name="Klenk H.-P."/>
        </authorList>
    </citation>
    <scope>NUCLEOTIDE SEQUENCE [LARGE SCALE GENOMIC DNA]</scope>
    <source>
        <strain evidence="2 3">DSM 45015</strain>
    </source>
</reference>
<dbReference type="OrthoDB" id="8778495at2"/>
<feature type="compositionally biased region" description="Low complexity" evidence="1">
    <location>
        <begin position="57"/>
        <end position="71"/>
    </location>
</feature>